<evidence type="ECO:0000256" key="2">
    <source>
        <dbReference type="SAM" id="Phobius"/>
    </source>
</evidence>
<protein>
    <submittedName>
        <fullName evidence="3">Uncharacterized protein</fullName>
    </submittedName>
</protein>
<sequence length="317" mass="33927">MGGGGAMRTAAKIATIGVGKSSLRGSPGSLPTDKSVRNTSRHVSVAGVSSSQGAKAAEVAPLHAAAPWDDWEFADDGEVDMPRVLFGSVPSFDEAKEATSELKEAIDKIYLSPNSSQSDWASPHGQVSVLPPFHEPVNKSCVLEAIYPSVPNHAIQAFQLLSTSSEAQSVVASIACDPNVWKAVMENPAVNNFFQSQQTVADFEEKKTTERVEICSDCASEVGETPEKMEALHECHRGIGSFDFMCALQKLKLTVTELVSRVSGFLQNIFPIADTVREKFSASGNPKGNFMESKTFLGGTFMGLAVLVIMVILSKRA</sequence>
<dbReference type="EMBL" id="JAYKXN010000008">
    <property type="protein sequence ID" value="KAK7262679.1"/>
    <property type="molecule type" value="Genomic_DNA"/>
</dbReference>
<feature type="transmembrane region" description="Helical" evidence="2">
    <location>
        <begin position="295"/>
        <end position="313"/>
    </location>
</feature>
<gene>
    <name evidence="3" type="ORF">RJT34_30254</name>
</gene>
<reference evidence="3 4" key="1">
    <citation type="submission" date="2024-01" db="EMBL/GenBank/DDBJ databases">
        <title>The genomes of 5 underutilized Papilionoideae crops provide insights into root nodulation and disease resistance.</title>
        <authorList>
            <person name="Yuan L."/>
        </authorList>
    </citation>
    <scope>NUCLEOTIDE SEQUENCE [LARGE SCALE GENOMIC DNA]</scope>
    <source>
        <strain evidence="3">LY-2023</strain>
        <tissue evidence="3">Leaf</tissue>
    </source>
</reference>
<name>A0AAN9ES14_CLITE</name>
<dbReference type="PANTHER" id="PTHR33625">
    <property type="entry name" value="OS08G0179900 PROTEIN"/>
    <property type="match status" value="1"/>
</dbReference>
<evidence type="ECO:0000256" key="1">
    <source>
        <dbReference type="SAM" id="MobiDB-lite"/>
    </source>
</evidence>
<keyword evidence="2" id="KW-0472">Membrane</keyword>
<proteinExistence type="predicted"/>
<feature type="region of interest" description="Disordered" evidence="1">
    <location>
        <begin position="18"/>
        <end position="39"/>
    </location>
</feature>
<keyword evidence="4" id="KW-1185">Reference proteome</keyword>
<dbReference type="PANTHER" id="PTHR33625:SF4">
    <property type="entry name" value="OS08G0179900 PROTEIN"/>
    <property type="match status" value="1"/>
</dbReference>
<keyword evidence="2" id="KW-0812">Transmembrane</keyword>
<organism evidence="3 4">
    <name type="scientific">Clitoria ternatea</name>
    <name type="common">Butterfly pea</name>
    <dbReference type="NCBI Taxonomy" id="43366"/>
    <lineage>
        <taxon>Eukaryota</taxon>
        <taxon>Viridiplantae</taxon>
        <taxon>Streptophyta</taxon>
        <taxon>Embryophyta</taxon>
        <taxon>Tracheophyta</taxon>
        <taxon>Spermatophyta</taxon>
        <taxon>Magnoliopsida</taxon>
        <taxon>eudicotyledons</taxon>
        <taxon>Gunneridae</taxon>
        <taxon>Pentapetalae</taxon>
        <taxon>rosids</taxon>
        <taxon>fabids</taxon>
        <taxon>Fabales</taxon>
        <taxon>Fabaceae</taxon>
        <taxon>Papilionoideae</taxon>
        <taxon>50 kb inversion clade</taxon>
        <taxon>NPAAA clade</taxon>
        <taxon>indigoferoid/millettioid clade</taxon>
        <taxon>Phaseoleae</taxon>
        <taxon>Clitoria</taxon>
    </lineage>
</organism>
<evidence type="ECO:0000313" key="4">
    <source>
        <dbReference type="Proteomes" id="UP001359559"/>
    </source>
</evidence>
<accession>A0AAN9ES14</accession>
<keyword evidence="2" id="KW-1133">Transmembrane helix</keyword>
<dbReference type="AlphaFoldDB" id="A0AAN9ES14"/>
<dbReference type="Proteomes" id="UP001359559">
    <property type="component" value="Unassembled WGS sequence"/>
</dbReference>
<evidence type="ECO:0000313" key="3">
    <source>
        <dbReference type="EMBL" id="KAK7262679.1"/>
    </source>
</evidence>
<comment type="caution">
    <text evidence="3">The sequence shown here is derived from an EMBL/GenBank/DDBJ whole genome shotgun (WGS) entry which is preliminary data.</text>
</comment>